<dbReference type="AlphaFoldDB" id="A0A1J5GEW8"/>
<dbReference type="PRINTS" id="PR00992">
    <property type="entry name" value="ALARACEMASE"/>
</dbReference>
<evidence type="ECO:0000256" key="5">
    <source>
        <dbReference type="PIRSR" id="PIRSR600821-50"/>
    </source>
</evidence>
<dbReference type="SUPFAM" id="SSF50621">
    <property type="entry name" value="Alanine racemase C-terminal domain-like"/>
    <property type="match status" value="1"/>
</dbReference>
<dbReference type="HAMAP" id="MF_01201">
    <property type="entry name" value="Ala_racemase"/>
    <property type="match status" value="1"/>
</dbReference>
<gene>
    <name evidence="8" type="ORF">AUK42_03990</name>
</gene>
<evidence type="ECO:0000256" key="1">
    <source>
        <dbReference type="ARBA" id="ARBA00000316"/>
    </source>
</evidence>
<dbReference type="SUPFAM" id="SSF51419">
    <property type="entry name" value="PLP-binding barrel"/>
    <property type="match status" value="1"/>
</dbReference>
<dbReference type="InterPro" id="IPR000821">
    <property type="entry name" value="Ala_racemase"/>
</dbReference>
<dbReference type="FunFam" id="2.40.37.10:FF:000006">
    <property type="entry name" value="Alanine racemase"/>
    <property type="match status" value="1"/>
</dbReference>
<dbReference type="GO" id="GO:0008784">
    <property type="term" value="F:alanine racemase activity"/>
    <property type="evidence" value="ECO:0007669"/>
    <property type="project" value="UniProtKB-EC"/>
</dbReference>
<dbReference type="STRING" id="1805029.AUK42_03990"/>
<dbReference type="EMBL" id="MNYY01000078">
    <property type="protein sequence ID" value="OIP70820.1"/>
    <property type="molecule type" value="Genomic_DNA"/>
</dbReference>
<evidence type="ECO:0000259" key="7">
    <source>
        <dbReference type="SMART" id="SM01005"/>
    </source>
</evidence>
<dbReference type="SMART" id="SM01005">
    <property type="entry name" value="Ala_racemase_C"/>
    <property type="match status" value="1"/>
</dbReference>
<feature type="non-terminal residue" evidence="8">
    <location>
        <position position="379"/>
    </location>
</feature>
<feature type="modified residue" description="N6-(pyridoxal phosphate)lysine" evidence="5">
    <location>
        <position position="39"/>
    </location>
</feature>
<feature type="binding site" evidence="6">
    <location>
        <position position="314"/>
    </location>
    <ligand>
        <name>substrate</name>
    </ligand>
</feature>
<keyword evidence="3 5" id="KW-0663">Pyridoxal phosphate</keyword>
<protein>
    <submittedName>
        <fullName evidence="8">Alanine racemase</fullName>
    </submittedName>
</protein>
<dbReference type="PANTHER" id="PTHR30511:SF0">
    <property type="entry name" value="ALANINE RACEMASE, CATABOLIC-RELATED"/>
    <property type="match status" value="1"/>
</dbReference>
<evidence type="ECO:0000256" key="2">
    <source>
        <dbReference type="ARBA" id="ARBA00001933"/>
    </source>
</evidence>
<dbReference type="NCBIfam" id="TIGR00492">
    <property type="entry name" value="alr"/>
    <property type="match status" value="1"/>
</dbReference>
<evidence type="ECO:0000256" key="3">
    <source>
        <dbReference type="ARBA" id="ARBA00022898"/>
    </source>
</evidence>
<proteinExistence type="inferred from homology"/>
<dbReference type="InterPro" id="IPR001608">
    <property type="entry name" value="Ala_racemase_N"/>
</dbReference>
<dbReference type="GO" id="GO:0030170">
    <property type="term" value="F:pyridoxal phosphate binding"/>
    <property type="evidence" value="ECO:0007669"/>
    <property type="project" value="TreeGrafter"/>
</dbReference>
<dbReference type="Pfam" id="PF00842">
    <property type="entry name" value="Ala_racemase_C"/>
    <property type="match status" value="1"/>
</dbReference>
<dbReference type="Proteomes" id="UP000182763">
    <property type="component" value="Unassembled WGS sequence"/>
</dbReference>
<evidence type="ECO:0000256" key="4">
    <source>
        <dbReference type="ARBA" id="ARBA00023235"/>
    </source>
</evidence>
<evidence type="ECO:0000313" key="9">
    <source>
        <dbReference type="Proteomes" id="UP000182763"/>
    </source>
</evidence>
<evidence type="ECO:0000313" key="8">
    <source>
        <dbReference type="EMBL" id="OIP70820.1"/>
    </source>
</evidence>
<comment type="caution">
    <text evidence="8">The sequence shown here is derived from an EMBL/GenBank/DDBJ whole genome shotgun (WGS) entry which is preliminary data.</text>
</comment>
<dbReference type="PROSITE" id="PS00395">
    <property type="entry name" value="ALANINE_RACEMASE"/>
    <property type="match status" value="1"/>
</dbReference>
<feature type="domain" description="Alanine racemase C-terminal" evidence="7">
    <location>
        <begin position="245"/>
        <end position="374"/>
    </location>
</feature>
<comment type="cofactor">
    <cofactor evidence="2 5">
        <name>pyridoxal 5'-phosphate</name>
        <dbReference type="ChEBI" id="CHEBI:597326"/>
    </cofactor>
</comment>
<feature type="binding site" evidence="6">
    <location>
        <position position="137"/>
    </location>
    <ligand>
        <name>substrate</name>
    </ligand>
</feature>
<dbReference type="CDD" id="cd00430">
    <property type="entry name" value="PLPDE_III_AR"/>
    <property type="match status" value="1"/>
</dbReference>
<dbReference type="Gene3D" id="3.20.20.10">
    <property type="entry name" value="Alanine racemase"/>
    <property type="match status" value="1"/>
</dbReference>
<keyword evidence="4" id="KW-0413">Isomerase</keyword>
<sequence length="379" mass="42937">MQKLLGLTWTEVNLDAIAQNVKNIKKLIGKKKELMAVVKGNAYGHDILEISSVVLENGATRLAVARLEEAIFLRKAGITVPILVLGLTLKPQAESLVSYDITPTVCEFEMIEKLSELAVQMNKMAKIHLKVDTGMGRIGIFPDDVLKFIKRIKTLKNVEIEGIFTHFSVADEKDKFYTEEQFRKFIEILTILEKEGIKIPIKHVGNSATLLDLPHMWLDMVRPGLAIYGLYPSKEVKKTINLIPAQQFKTKIVFIKELPRGESISYGRIYITKRRMRVASLPVGYADGYNRLLSNQGEVLVRGQRVPIIGRVCMDQCMIDVTNLTQVEIGDEVVLWGRQGEEMITVEEIAQKIRTINYEIVHLPDKKRVPKLFIKDGKP</sequence>
<dbReference type="Gene3D" id="2.40.37.10">
    <property type="entry name" value="Lyase, Ornithine Decarboxylase, Chain A, domain 1"/>
    <property type="match status" value="1"/>
</dbReference>
<dbReference type="PANTHER" id="PTHR30511">
    <property type="entry name" value="ALANINE RACEMASE"/>
    <property type="match status" value="1"/>
</dbReference>
<dbReference type="GO" id="GO:0030632">
    <property type="term" value="P:D-alanine biosynthetic process"/>
    <property type="evidence" value="ECO:0007669"/>
    <property type="project" value="TreeGrafter"/>
</dbReference>
<dbReference type="InterPro" id="IPR011079">
    <property type="entry name" value="Ala_racemase_C"/>
</dbReference>
<name>A0A1J5GEW8_9BACT</name>
<reference evidence="8 9" key="1">
    <citation type="journal article" date="2016" name="Environ. Microbiol.">
        <title>Genomic resolution of a cold subsurface aquifer community provides metabolic insights for novel microbes adapted to high CO concentrations.</title>
        <authorList>
            <person name="Probst A.J."/>
            <person name="Castelle C.J."/>
            <person name="Singh A."/>
            <person name="Brown C.T."/>
            <person name="Anantharaman K."/>
            <person name="Sharon I."/>
            <person name="Hug L.A."/>
            <person name="Burstein D."/>
            <person name="Emerson J.B."/>
            <person name="Thomas B.C."/>
            <person name="Banfield J.F."/>
        </authorList>
    </citation>
    <scope>NUCLEOTIDE SEQUENCE [LARGE SCALE GENOMIC DNA]</scope>
    <source>
        <strain evidence="8">CG2_30_33_13</strain>
    </source>
</reference>
<dbReference type="InterPro" id="IPR020622">
    <property type="entry name" value="Ala_racemase_pyridoxalP-BS"/>
</dbReference>
<dbReference type="Pfam" id="PF01168">
    <property type="entry name" value="Ala_racemase_N"/>
    <property type="match status" value="1"/>
</dbReference>
<organism evidence="8 9">
    <name type="scientific">Candidatus Infernicultor aquiphilus</name>
    <dbReference type="NCBI Taxonomy" id="1805029"/>
    <lineage>
        <taxon>Bacteria</taxon>
        <taxon>Pseudomonadati</taxon>
        <taxon>Atribacterota</taxon>
        <taxon>Candidatus Phoenicimicrobiia</taxon>
        <taxon>Candidatus Pheonicimicrobiales</taxon>
        <taxon>Candidatus Phoenicimicrobiaceae</taxon>
        <taxon>Candidatus Infernicultor</taxon>
    </lineage>
</organism>
<dbReference type="InterPro" id="IPR029066">
    <property type="entry name" value="PLP-binding_barrel"/>
</dbReference>
<dbReference type="FunFam" id="3.20.20.10:FF:000002">
    <property type="entry name" value="Alanine racemase"/>
    <property type="match status" value="1"/>
</dbReference>
<comment type="catalytic activity">
    <reaction evidence="1">
        <text>L-alanine = D-alanine</text>
        <dbReference type="Rhea" id="RHEA:20249"/>
        <dbReference type="ChEBI" id="CHEBI:57416"/>
        <dbReference type="ChEBI" id="CHEBI:57972"/>
        <dbReference type="EC" id="5.1.1.1"/>
    </reaction>
</comment>
<evidence type="ECO:0000256" key="6">
    <source>
        <dbReference type="PIRSR" id="PIRSR600821-52"/>
    </source>
</evidence>
<accession>A0A1J5GEW8</accession>
<dbReference type="InterPro" id="IPR009006">
    <property type="entry name" value="Ala_racemase/Decarboxylase_C"/>
</dbReference>
<dbReference type="GO" id="GO:0005829">
    <property type="term" value="C:cytosol"/>
    <property type="evidence" value="ECO:0007669"/>
    <property type="project" value="TreeGrafter"/>
</dbReference>
<dbReference type="GO" id="GO:0009252">
    <property type="term" value="P:peptidoglycan biosynthetic process"/>
    <property type="evidence" value="ECO:0007669"/>
    <property type="project" value="TreeGrafter"/>
</dbReference>